<proteinExistence type="predicted"/>
<sequence length="122" mass="14139">MCKHVLNAQVAIRSPCCRKWFDCAECHSETADHPLLQSFEMTFACKKCKKCFRKDAREFEESDEYCPFCDNHFVLEAVTPKASLQVEGEDVRKDARMLKDDRVRGEEQRSIFNVKDAADRLG</sequence>
<dbReference type="PANTHER" id="PTHR28082">
    <property type="entry name" value="ZINC FINGER PROTEIN"/>
    <property type="match status" value="1"/>
</dbReference>
<evidence type="ECO:0000256" key="3">
    <source>
        <dbReference type="ARBA" id="ARBA00022833"/>
    </source>
</evidence>
<name>A0A6A6JUL1_WESOR</name>
<dbReference type="GO" id="GO:0045041">
    <property type="term" value="P:protein import into mitochondrial intermembrane space"/>
    <property type="evidence" value="ECO:0007669"/>
    <property type="project" value="TreeGrafter"/>
</dbReference>
<dbReference type="PANTHER" id="PTHR28082:SF2">
    <property type="entry name" value="CHY-TYPE DOMAIN-CONTAINING PROTEIN"/>
    <property type="match status" value="1"/>
</dbReference>
<dbReference type="GO" id="GO:0005758">
    <property type="term" value="C:mitochondrial intermembrane space"/>
    <property type="evidence" value="ECO:0007669"/>
    <property type="project" value="TreeGrafter"/>
</dbReference>
<dbReference type="InterPro" id="IPR008913">
    <property type="entry name" value="Znf_CHY"/>
</dbReference>
<keyword evidence="2 4" id="KW-0863">Zinc-finger</keyword>
<gene>
    <name evidence="6" type="ORF">EI97DRAFT_105756</name>
</gene>
<keyword evidence="3" id="KW-0862">Zinc</keyword>
<evidence type="ECO:0000313" key="7">
    <source>
        <dbReference type="Proteomes" id="UP000800097"/>
    </source>
</evidence>
<feature type="domain" description="CHY-type" evidence="5">
    <location>
        <begin position="1"/>
        <end position="71"/>
    </location>
</feature>
<organism evidence="6 7">
    <name type="scientific">Westerdykella ornata</name>
    <dbReference type="NCBI Taxonomy" id="318751"/>
    <lineage>
        <taxon>Eukaryota</taxon>
        <taxon>Fungi</taxon>
        <taxon>Dikarya</taxon>
        <taxon>Ascomycota</taxon>
        <taxon>Pezizomycotina</taxon>
        <taxon>Dothideomycetes</taxon>
        <taxon>Pleosporomycetidae</taxon>
        <taxon>Pleosporales</taxon>
        <taxon>Sporormiaceae</taxon>
        <taxon>Westerdykella</taxon>
    </lineage>
</organism>
<reference evidence="6" key="1">
    <citation type="journal article" date="2020" name="Stud. Mycol.">
        <title>101 Dothideomycetes genomes: a test case for predicting lifestyles and emergence of pathogens.</title>
        <authorList>
            <person name="Haridas S."/>
            <person name="Albert R."/>
            <person name="Binder M."/>
            <person name="Bloem J."/>
            <person name="Labutti K."/>
            <person name="Salamov A."/>
            <person name="Andreopoulos B."/>
            <person name="Baker S."/>
            <person name="Barry K."/>
            <person name="Bills G."/>
            <person name="Bluhm B."/>
            <person name="Cannon C."/>
            <person name="Castanera R."/>
            <person name="Culley D."/>
            <person name="Daum C."/>
            <person name="Ezra D."/>
            <person name="Gonzalez J."/>
            <person name="Henrissat B."/>
            <person name="Kuo A."/>
            <person name="Liang C."/>
            <person name="Lipzen A."/>
            <person name="Lutzoni F."/>
            <person name="Magnuson J."/>
            <person name="Mondo S."/>
            <person name="Nolan M."/>
            <person name="Ohm R."/>
            <person name="Pangilinan J."/>
            <person name="Park H.-J."/>
            <person name="Ramirez L."/>
            <person name="Alfaro M."/>
            <person name="Sun H."/>
            <person name="Tritt A."/>
            <person name="Yoshinaga Y."/>
            <person name="Zwiers L.-H."/>
            <person name="Turgeon B."/>
            <person name="Goodwin S."/>
            <person name="Spatafora J."/>
            <person name="Crous P."/>
            <person name="Grigoriev I."/>
        </authorList>
    </citation>
    <scope>NUCLEOTIDE SEQUENCE</scope>
    <source>
        <strain evidence="6">CBS 379.55</strain>
    </source>
</reference>
<dbReference type="GeneID" id="54546105"/>
<dbReference type="Pfam" id="PF05495">
    <property type="entry name" value="zf-CHY"/>
    <property type="match status" value="1"/>
</dbReference>
<dbReference type="PROSITE" id="PS51266">
    <property type="entry name" value="ZF_CHY"/>
    <property type="match status" value="1"/>
</dbReference>
<dbReference type="GO" id="GO:0008270">
    <property type="term" value="F:zinc ion binding"/>
    <property type="evidence" value="ECO:0007669"/>
    <property type="project" value="UniProtKB-KW"/>
</dbReference>
<dbReference type="SUPFAM" id="SSF161219">
    <property type="entry name" value="CHY zinc finger-like"/>
    <property type="match status" value="1"/>
</dbReference>
<keyword evidence="1" id="KW-0479">Metal-binding</keyword>
<dbReference type="OrthoDB" id="411372at2759"/>
<evidence type="ECO:0000256" key="4">
    <source>
        <dbReference type="PROSITE-ProRule" id="PRU00601"/>
    </source>
</evidence>
<keyword evidence="7" id="KW-1185">Reference proteome</keyword>
<evidence type="ECO:0000256" key="1">
    <source>
        <dbReference type="ARBA" id="ARBA00022723"/>
    </source>
</evidence>
<dbReference type="InterPro" id="IPR037274">
    <property type="entry name" value="Znf_CHY_sf"/>
</dbReference>
<protein>
    <recommendedName>
        <fullName evidence="5">CHY-type domain-containing protein</fullName>
    </recommendedName>
</protein>
<evidence type="ECO:0000313" key="6">
    <source>
        <dbReference type="EMBL" id="KAF2279935.1"/>
    </source>
</evidence>
<dbReference type="InterPro" id="IPR052604">
    <property type="entry name" value="Mito_Tim_assembly_helper"/>
</dbReference>
<accession>A0A6A6JUL1</accession>
<dbReference type="RefSeq" id="XP_033657474.1">
    <property type="nucleotide sequence ID" value="XM_033792930.1"/>
</dbReference>
<evidence type="ECO:0000256" key="2">
    <source>
        <dbReference type="ARBA" id="ARBA00022771"/>
    </source>
</evidence>
<dbReference type="AlphaFoldDB" id="A0A6A6JUL1"/>
<dbReference type="Proteomes" id="UP000800097">
    <property type="component" value="Unassembled WGS sequence"/>
</dbReference>
<evidence type="ECO:0000259" key="5">
    <source>
        <dbReference type="PROSITE" id="PS51266"/>
    </source>
</evidence>
<dbReference type="EMBL" id="ML986485">
    <property type="protein sequence ID" value="KAF2279935.1"/>
    <property type="molecule type" value="Genomic_DNA"/>
</dbReference>